<dbReference type="PROSITE" id="PS00211">
    <property type="entry name" value="ABC_TRANSPORTER_1"/>
    <property type="match status" value="1"/>
</dbReference>
<feature type="domain" description="ABC transporter" evidence="4">
    <location>
        <begin position="22"/>
        <end position="253"/>
    </location>
</feature>
<dbReference type="PANTHER" id="PTHR42788">
    <property type="entry name" value="TAURINE IMPORT ATP-BINDING PROTEIN-RELATED"/>
    <property type="match status" value="1"/>
</dbReference>
<dbReference type="SMART" id="SM00382">
    <property type="entry name" value="AAA"/>
    <property type="match status" value="1"/>
</dbReference>
<name>A0ABV6DH06_9BACL</name>
<dbReference type="InterPro" id="IPR017871">
    <property type="entry name" value="ABC_transporter-like_CS"/>
</dbReference>
<evidence type="ECO:0000256" key="2">
    <source>
        <dbReference type="ARBA" id="ARBA00022741"/>
    </source>
</evidence>
<keyword evidence="6" id="KW-1185">Reference proteome</keyword>
<dbReference type="EMBL" id="JBHLWN010000024">
    <property type="protein sequence ID" value="MFC0211930.1"/>
    <property type="molecule type" value="Genomic_DNA"/>
</dbReference>
<dbReference type="InterPro" id="IPR027417">
    <property type="entry name" value="P-loop_NTPase"/>
</dbReference>
<dbReference type="PANTHER" id="PTHR42788:SF13">
    <property type="entry name" value="ALIPHATIC SULFONATES IMPORT ATP-BINDING PROTEIN SSUB"/>
    <property type="match status" value="1"/>
</dbReference>
<dbReference type="InterPro" id="IPR050166">
    <property type="entry name" value="ABC_transporter_ATP-bind"/>
</dbReference>
<evidence type="ECO:0000256" key="3">
    <source>
        <dbReference type="ARBA" id="ARBA00022840"/>
    </source>
</evidence>
<dbReference type="InterPro" id="IPR003439">
    <property type="entry name" value="ABC_transporter-like_ATP-bd"/>
</dbReference>
<dbReference type="RefSeq" id="WP_377468965.1">
    <property type="nucleotide sequence ID" value="NZ_JBHLWN010000024.1"/>
</dbReference>
<sequence length="268" mass="29938">MSVTVTASSRSEIPDVRPEALVRMEDVGKVYPNGTVAVQQADLHVGEGEFLCFVGPSGCGKSTIFNMIAGLTDPTSGRLSVLGTSPKEARKRSELAFVFQEHTLLPWANLIDNVTMPLTLRGVPKKRRVEEGERVLELVGLKDYTKVLPRQLSGGMKMRVSIARALVSRPKLLLMDEPYGALDEITRQTLQDELLRIWQQDRAMSVLFITHNVFEAVYLSTRVVVMTPRPGKIADIVDIDVPFPRTDEYRSSPEFGNYVRQVSDVLKH</sequence>
<evidence type="ECO:0000313" key="6">
    <source>
        <dbReference type="Proteomes" id="UP001589776"/>
    </source>
</evidence>
<evidence type="ECO:0000256" key="1">
    <source>
        <dbReference type="ARBA" id="ARBA00022448"/>
    </source>
</evidence>
<organism evidence="5 6">
    <name type="scientific">Paenibacillus chartarius</name>
    <dbReference type="NCBI Taxonomy" id="747481"/>
    <lineage>
        <taxon>Bacteria</taxon>
        <taxon>Bacillati</taxon>
        <taxon>Bacillota</taxon>
        <taxon>Bacilli</taxon>
        <taxon>Bacillales</taxon>
        <taxon>Paenibacillaceae</taxon>
        <taxon>Paenibacillus</taxon>
    </lineage>
</organism>
<keyword evidence="1" id="KW-0813">Transport</keyword>
<reference evidence="5 6" key="1">
    <citation type="submission" date="2024-09" db="EMBL/GenBank/DDBJ databases">
        <authorList>
            <person name="Sun Q."/>
            <person name="Mori K."/>
        </authorList>
    </citation>
    <scope>NUCLEOTIDE SEQUENCE [LARGE SCALE GENOMIC DNA]</scope>
    <source>
        <strain evidence="5 6">CCM 7759</strain>
    </source>
</reference>
<evidence type="ECO:0000259" key="4">
    <source>
        <dbReference type="PROSITE" id="PS50893"/>
    </source>
</evidence>
<dbReference type="Gene3D" id="3.40.50.300">
    <property type="entry name" value="P-loop containing nucleotide triphosphate hydrolases"/>
    <property type="match status" value="1"/>
</dbReference>
<protein>
    <submittedName>
        <fullName evidence="5">ABC transporter ATP-binding protein</fullName>
    </submittedName>
</protein>
<dbReference type="Pfam" id="PF00005">
    <property type="entry name" value="ABC_tran"/>
    <property type="match status" value="1"/>
</dbReference>
<dbReference type="PROSITE" id="PS50893">
    <property type="entry name" value="ABC_TRANSPORTER_2"/>
    <property type="match status" value="1"/>
</dbReference>
<keyword evidence="2" id="KW-0547">Nucleotide-binding</keyword>
<comment type="caution">
    <text evidence="5">The sequence shown here is derived from an EMBL/GenBank/DDBJ whole genome shotgun (WGS) entry which is preliminary data.</text>
</comment>
<keyword evidence="3 5" id="KW-0067">ATP-binding</keyword>
<dbReference type="SUPFAM" id="SSF52540">
    <property type="entry name" value="P-loop containing nucleoside triphosphate hydrolases"/>
    <property type="match status" value="1"/>
</dbReference>
<dbReference type="Proteomes" id="UP001589776">
    <property type="component" value="Unassembled WGS sequence"/>
</dbReference>
<dbReference type="InterPro" id="IPR003593">
    <property type="entry name" value="AAA+_ATPase"/>
</dbReference>
<gene>
    <name evidence="5" type="ORF">ACFFK0_05600</name>
</gene>
<dbReference type="CDD" id="cd03293">
    <property type="entry name" value="ABC_NrtD_SsuB_transporters"/>
    <property type="match status" value="1"/>
</dbReference>
<accession>A0ABV6DH06</accession>
<evidence type="ECO:0000313" key="5">
    <source>
        <dbReference type="EMBL" id="MFC0211930.1"/>
    </source>
</evidence>
<dbReference type="GO" id="GO:0005524">
    <property type="term" value="F:ATP binding"/>
    <property type="evidence" value="ECO:0007669"/>
    <property type="project" value="UniProtKB-KW"/>
</dbReference>
<proteinExistence type="predicted"/>